<evidence type="ECO:0000313" key="2">
    <source>
        <dbReference type="Proteomes" id="UP000198956"/>
    </source>
</evidence>
<protein>
    <submittedName>
        <fullName evidence="1">Uncharacterized protein</fullName>
    </submittedName>
</protein>
<name>A0A1G8FB30_ANETH</name>
<evidence type="ECO:0000313" key="1">
    <source>
        <dbReference type="EMBL" id="SDH79282.1"/>
    </source>
</evidence>
<accession>A0A1G8FB30</accession>
<gene>
    <name evidence="1" type="ORF">SAMN04489735_10612</name>
</gene>
<proteinExistence type="predicted"/>
<dbReference type="EMBL" id="FNDE01000061">
    <property type="protein sequence ID" value="SDH79282.1"/>
    <property type="molecule type" value="Genomic_DNA"/>
</dbReference>
<dbReference type="Proteomes" id="UP000198956">
    <property type="component" value="Unassembled WGS sequence"/>
</dbReference>
<dbReference type="AlphaFoldDB" id="A0A1G8FB30"/>
<organism evidence="1 2">
    <name type="scientific">Aneurinibacillus thermoaerophilus</name>
    <dbReference type="NCBI Taxonomy" id="143495"/>
    <lineage>
        <taxon>Bacteria</taxon>
        <taxon>Bacillati</taxon>
        <taxon>Bacillota</taxon>
        <taxon>Bacilli</taxon>
        <taxon>Bacillales</taxon>
        <taxon>Paenibacillaceae</taxon>
        <taxon>Aneurinibacillus group</taxon>
        <taxon>Aneurinibacillus</taxon>
    </lineage>
</organism>
<sequence length="65" mass="7381">MTVQGLSLFLYSLFLSDTAYYSLWGKEGVDVVKQLVSIVPTPFAARHESHVERHLFVSSIRILNI</sequence>
<reference evidence="1 2" key="1">
    <citation type="submission" date="2016-10" db="EMBL/GenBank/DDBJ databases">
        <authorList>
            <person name="de Groot N.N."/>
        </authorList>
    </citation>
    <scope>NUCLEOTIDE SEQUENCE [LARGE SCALE GENOMIC DNA]</scope>
    <source>
        <strain evidence="1 2">L 420-91</strain>
    </source>
</reference>